<dbReference type="SMART" id="SM00382">
    <property type="entry name" value="AAA"/>
    <property type="match status" value="2"/>
</dbReference>
<feature type="coiled-coil region" evidence="4">
    <location>
        <begin position="140"/>
        <end position="167"/>
    </location>
</feature>
<dbReference type="Pfam" id="PF00005">
    <property type="entry name" value="ABC_tran"/>
    <property type="match status" value="2"/>
</dbReference>
<evidence type="ECO:0000256" key="1">
    <source>
        <dbReference type="ARBA" id="ARBA00022737"/>
    </source>
</evidence>
<feature type="domain" description="ABC transporter" evidence="6">
    <location>
        <begin position="70"/>
        <end position="311"/>
    </location>
</feature>
<gene>
    <name evidence="7" type="ORF">JKP88DRAFT_45278</name>
</gene>
<keyword evidence="1" id="KW-0677">Repeat</keyword>
<keyword evidence="2" id="KW-0547">Nucleotide-binding</keyword>
<feature type="compositionally biased region" description="Basic and acidic residues" evidence="5">
    <location>
        <begin position="1"/>
        <end position="14"/>
    </location>
</feature>
<dbReference type="PROSITE" id="PS00211">
    <property type="entry name" value="ABC_TRANSPORTER_1"/>
    <property type="match status" value="1"/>
</dbReference>
<feature type="region of interest" description="Disordered" evidence="5">
    <location>
        <begin position="1"/>
        <end position="28"/>
    </location>
</feature>
<evidence type="ECO:0000313" key="7">
    <source>
        <dbReference type="EMBL" id="KAG5185118.1"/>
    </source>
</evidence>
<dbReference type="Proteomes" id="UP000664859">
    <property type="component" value="Unassembled WGS sequence"/>
</dbReference>
<keyword evidence="7" id="KW-0378">Hydrolase</keyword>
<dbReference type="InterPro" id="IPR032781">
    <property type="entry name" value="ABC_tran_Xtn"/>
</dbReference>
<evidence type="ECO:0000259" key="6">
    <source>
        <dbReference type="PROSITE" id="PS50893"/>
    </source>
</evidence>
<feature type="domain" description="ABC transporter" evidence="6">
    <location>
        <begin position="381"/>
        <end position="599"/>
    </location>
</feature>
<proteinExistence type="predicted"/>
<dbReference type="InterPro" id="IPR027417">
    <property type="entry name" value="P-loop_NTPase"/>
</dbReference>
<dbReference type="FunFam" id="3.40.50.300:FF:000104">
    <property type="entry name" value="ATP-binding cassette sub-family F member 3"/>
    <property type="match status" value="1"/>
</dbReference>
<dbReference type="PROSITE" id="PS50893">
    <property type="entry name" value="ABC_TRANSPORTER_2"/>
    <property type="match status" value="2"/>
</dbReference>
<evidence type="ECO:0000256" key="4">
    <source>
        <dbReference type="SAM" id="Coils"/>
    </source>
</evidence>
<dbReference type="Pfam" id="PF12848">
    <property type="entry name" value="ABC_tran_Xtn"/>
    <property type="match status" value="1"/>
</dbReference>
<dbReference type="InterPro" id="IPR003593">
    <property type="entry name" value="AAA+_ATPase"/>
</dbReference>
<dbReference type="CDD" id="cd03221">
    <property type="entry name" value="ABCF_EF-3"/>
    <property type="match status" value="2"/>
</dbReference>
<evidence type="ECO:0000313" key="8">
    <source>
        <dbReference type="Proteomes" id="UP000664859"/>
    </source>
</evidence>
<reference evidence="7" key="1">
    <citation type="submission" date="2021-02" db="EMBL/GenBank/DDBJ databases">
        <title>First Annotated Genome of the Yellow-green Alga Tribonema minus.</title>
        <authorList>
            <person name="Mahan K.M."/>
        </authorList>
    </citation>
    <scope>NUCLEOTIDE SEQUENCE</scope>
    <source>
        <strain evidence="7">UTEX B ZZ1240</strain>
    </source>
</reference>
<dbReference type="FunFam" id="3.40.50.300:FF:000011">
    <property type="entry name" value="Putative ABC transporter ATP-binding component"/>
    <property type="match status" value="1"/>
</dbReference>
<evidence type="ECO:0000256" key="5">
    <source>
        <dbReference type="SAM" id="MobiDB-lite"/>
    </source>
</evidence>
<accession>A0A835ZA40</accession>
<dbReference type="GO" id="GO:0005524">
    <property type="term" value="F:ATP binding"/>
    <property type="evidence" value="ECO:0007669"/>
    <property type="project" value="UniProtKB-KW"/>
</dbReference>
<organism evidence="7 8">
    <name type="scientific">Tribonema minus</name>
    <dbReference type="NCBI Taxonomy" id="303371"/>
    <lineage>
        <taxon>Eukaryota</taxon>
        <taxon>Sar</taxon>
        <taxon>Stramenopiles</taxon>
        <taxon>Ochrophyta</taxon>
        <taxon>PX clade</taxon>
        <taxon>Xanthophyceae</taxon>
        <taxon>Tribonematales</taxon>
        <taxon>Tribonemataceae</taxon>
        <taxon>Tribonema</taxon>
    </lineage>
</organism>
<name>A0A835ZA40_9STRA</name>
<dbReference type="SUPFAM" id="SSF52540">
    <property type="entry name" value="P-loop containing nucleoside triphosphate hydrolases"/>
    <property type="match status" value="2"/>
</dbReference>
<dbReference type="AlphaFoldDB" id="A0A835ZA40"/>
<keyword evidence="3" id="KW-0067">ATP-binding</keyword>
<dbReference type="InterPro" id="IPR003439">
    <property type="entry name" value="ABC_transporter-like_ATP-bd"/>
</dbReference>
<keyword evidence="4" id="KW-0175">Coiled coil</keyword>
<protein>
    <submittedName>
        <fullName evidence="7">P-loop containing nucleoside triphosphate hydrolase protein</fullName>
    </submittedName>
</protein>
<dbReference type="GO" id="GO:0016887">
    <property type="term" value="F:ATP hydrolysis activity"/>
    <property type="evidence" value="ECO:0007669"/>
    <property type="project" value="InterPro"/>
</dbReference>
<evidence type="ECO:0000256" key="3">
    <source>
        <dbReference type="ARBA" id="ARBA00022840"/>
    </source>
</evidence>
<dbReference type="Gene3D" id="3.40.50.300">
    <property type="entry name" value="P-loop containing nucleotide triphosphate hydrolases"/>
    <property type="match status" value="2"/>
</dbReference>
<sequence length="599" mass="67127">MPPARKDAKKERPLRGKRLAKAQEAEASKLAAGVDGLTVEDRTDGATADHSESGRMATGVLVSEKRARDIKIQGFSLSLFSKPLVEDTILELNYGQRYGLIGMNGCGKSTLLQCIAAREVPIPETTDVYLLKEEAQPSELSALEWVVDEARREVARLEGLADHITTEEGPEAEALLDIYDALDGLDPTTFESRASRILIGLGFDSKSIHKATKDMSGGWRMRVALSRALFIQPTLLLLDEPTNHLDLEACVWLEDYLSTYKKILVVISHSQDFLNGVCTNMMVMQERQLRYWGGNYDAYVATRTEQDTNQLKMYKKQQEEIAHTKAFIASCGTYSNLIRQGKSRQKQLDKMVEAGLIQQPYEEPSFRFTFPDCGKLPPPVISFVDVAFSYSGKREDYLFRNLRFGIDCDSRIALVGPNGAGKSTLLKLIVGEIQACEGTISRRSGVSLGRYHQHSADQLDFDKSPVEYLTDKFKDKYPALQWQDWRSKVGTYGIVGDAQLQPIRNLSDGLKTRLVFAEIALTNPHILLLDEPTNHASMEMIDSLAEACKQFEGGLIVISHDFRLLTKVADEIWVVDKGVTRWQDDIFAYKAKLKRQLGL</sequence>
<dbReference type="InterPro" id="IPR050611">
    <property type="entry name" value="ABCF"/>
</dbReference>
<dbReference type="InterPro" id="IPR017871">
    <property type="entry name" value="ABC_transporter-like_CS"/>
</dbReference>
<dbReference type="OrthoDB" id="2110130at2759"/>
<dbReference type="PANTHER" id="PTHR19211:SF15">
    <property type="entry name" value="ATP-BINDING CASSETTE SUB-FAMILY F MEMBER 2"/>
    <property type="match status" value="1"/>
</dbReference>
<dbReference type="PANTHER" id="PTHR19211">
    <property type="entry name" value="ATP-BINDING TRANSPORT PROTEIN-RELATED"/>
    <property type="match status" value="1"/>
</dbReference>
<comment type="caution">
    <text evidence="7">The sequence shown here is derived from an EMBL/GenBank/DDBJ whole genome shotgun (WGS) entry which is preliminary data.</text>
</comment>
<evidence type="ECO:0000256" key="2">
    <source>
        <dbReference type="ARBA" id="ARBA00022741"/>
    </source>
</evidence>
<keyword evidence="8" id="KW-1185">Reference proteome</keyword>
<dbReference type="EMBL" id="JAFCMP010000143">
    <property type="protein sequence ID" value="KAG5185118.1"/>
    <property type="molecule type" value="Genomic_DNA"/>
</dbReference>